<comment type="caution">
    <text evidence="1">The sequence shown here is derived from an EMBL/GenBank/DDBJ whole genome shotgun (WGS) entry which is preliminary data.</text>
</comment>
<organism evidence="1 2">
    <name type="scientific">Bacteroides stercorirosoris</name>
    <dbReference type="NCBI Taxonomy" id="871324"/>
    <lineage>
        <taxon>Bacteria</taxon>
        <taxon>Pseudomonadati</taxon>
        <taxon>Bacteroidota</taxon>
        <taxon>Bacteroidia</taxon>
        <taxon>Bacteroidales</taxon>
        <taxon>Bacteroidaceae</taxon>
        <taxon>Bacteroides</taxon>
    </lineage>
</organism>
<dbReference type="InterPro" id="IPR026418">
    <property type="entry name" value="Pseudo_rSAM"/>
</dbReference>
<dbReference type="Proteomes" id="UP000286075">
    <property type="component" value="Unassembled WGS sequence"/>
</dbReference>
<dbReference type="OrthoDB" id="1044640at2"/>
<gene>
    <name evidence="1" type="ORF">DXA68_04110</name>
</gene>
<dbReference type="RefSeq" id="WP_117986699.1">
    <property type="nucleotide sequence ID" value="NZ_CABMFG010000004.1"/>
</dbReference>
<dbReference type="InterPro" id="IPR058240">
    <property type="entry name" value="rSAM_sf"/>
</dbReference>
<evidence type="ECO:0000313" key="1">
    <source>
        <dbReference type="EMBL" id="RGX80418.1"/>
    </source>
</evidence>
<dbReference type="AlphaFoldDB" id="A0A413H9P5"/>
<dbReference type="SUPFAM" id="SSF102114">
    <property type="entry name" value="Radical SAM enzymes"/>
    <property type="match status" value="1"/>
</dbReference>
<evidence type="ECO:0000313" key="2">
    <source>
        <dbReference type="Proteomes" id="UP000286075"/>
    </source>
</evidence>
<proteinExistence type="predicted"/>
<protein>
    <submittedName>
        <fullName evidence="1">TIGR04150 pseudo-rSAM protein</fullName>
    </submittedName>
</protein>
<dbReference type="NCBIfam" id="TIGR04150">
    <property type="entry name" value="pseudo_rSAM_GG"/>
    <property type="match status" value="1"/>
</dbReference>
<name>A0A413H9P5_9BACE</name>
<accession>A0A413H9P5</accession>
<reference evidence="1 2" key="1">
    <citation type="submission" date="2018-08" db="EMBL/GenBank/DDBJ databases">
        <title>A genome reference for cultivated species of the human gut microbiota.</title>
        <authorList>
            <person name="Zou Y."/>
            <person name="Xue W."/>
            <person name="Luo G."/>
        </authorList>
    </citation>
    <scope>NUCLEOTIDE SEQUENCE [LARGE SCALE GENOMIC DNA]</scope>
    <source>
        <strain evidence="1 2">OF03-9BH</strain>
    </source>
</reference>
<dbReference type="EMBL" id="QSCF01000004">
    <property type="protein sequence ID" value="RGX80418.1"/>
    <property type="molecule type" value="Genomic_DNA"/>
</dbReference>
<sequence length="325" mass="38766">MKNDNKQGAIQFYPIKNIQHDIKRYKGYSEYKSGDNVAKYIHELSIYINSQCTQKCQSCGQNYKQYTFCRKEKDNINIDLKALSSFIGRTALPSLYRINILGGNIWNYPQLEKLQQELSTLNVDIYYHTYISNFNLKQIDLNSFKHIVVLVNIAEYKETYNEAFHAIENIEYNFFITNETELNMVHSLIKKHQLIHYQIRPVYNKRNYEFFKEFVFINEEDIFERTHTFQDIFRNDTLNCNYFGKMTVFANGDVFADVNKKAIGDIYHNSISELIWKELETGQSWFRTRKRQKPCNKCIFREFCPPTSNIEVALRKNDLCYKLME</sequence>